<sequence>MNLIADYQWRWRCSTSGGVRPLVKLLTYPDSKIREHAVTTILNLSIDESNKKLISKEEPIPTIIDTVENRTVGGKENSAAALFSLSMLNDNKVKIGELNGIPPLILLLKGGTICGEKDAITALFILYLNHTNKSIAIEAPPLINLLEDKNLDMVDEILSIILLLALSQGGRQQLGQLSFSETLVNLIKHWTSKNKECSTAVLLELCSKNSNLILAALQYSVYKPLADISYYAFDKLE</sequence>
<evidence type="ECO:0000256" key="1">
    <source>
        <dbReference type="ARBA" id="ARBA00022737"/>
    </source>
</evidence>
<dbReference type="InterPro" id="IPR011989">
    <property type="entry name" value="ARM-like"/>
</dbReference>
<evidence type="ECO:0000313" key="5">
    <source>
        <dbReference type="Proteomes" id="UP001161247"/>
    </source>
</evidence>
<dbReference type="SUPFAM" id="SSF48371">
    <property type="entry name" value="ARM repeat"/>
    <property type="match status" value="1"/>
</dbReference>
<feature type="repeat" description="ARM" evidence="3">
    <location>
        <begin position="17"/>
        <end position="54"/>
    </location>
</feature>
<dbReference type="PANTHER" id="PTHR23315">
    <property type="entry name" value="U BOX DOMAIN-CONTAINING"/>
    <property type="match status" value="1"/>
</dbReference>
<dbReference type="Proteomes" id="UP001161247">
    <property type="component" value="Chromosome 2"/>
</dbReference>
<dbReference type="InterPro" id="IPR000225">
    <property type="entry name" value="Armadillo"/>
</dbReference>
<keyword evidence="2" id="KW-0833">Ubl conjugation pathway</keyword>
<dbReference type="PROSITE" id="PS50176">
    <property type="entry name" value="ARM_REPEAT"/>
    <property type="match status" value="1"/>
</dbReference>
<evidence type="ECO:0000313" key="4">
    <source>
        <dbReference type="EMBL" id="CAI9094369.1"/>
    </source>
</evidence>
<name>A0AAV1CF98_OLDCO</name>
<protein>
    <submittedName>
        <fullName evidence="4">OLC1v1030094C1</fullName>
    </submittedName>
</protein>
<reference evidence="4" key="1">
    <citation type="submission" date="2023-03" db="EMBL/GenBank/DDBJ databases">
        <authorList>
            <person name="Julca I."/>
        </authorList>
    </citation>
    <scope>NUCLEOTIDE SEQUENCE</scope>
</reference>
<proteinExistence type="predicted"/>
<accession>A0AAV1CF98</accession>
<dbReference type="InterPro" id="IPR016024">
    <property type="entry name" value="ARM-type_fold"/>
</dbReference>
<evidence type="ECO:0000256" key="2">
    <source>
        <dbReference type="ARBA" id="ARBA00022786"/>
    </source>
</evidence>
<dbReference type="PANTHER" id="PTHR23315:SF49">
    <property type="entry name" value="RING-TYPE E3 UBIQUITIN TRANSFERASE"/>
    <property type="match status" value="1"/>
</dbReference>
<dbReference type="Gene3D" id="1.25.10.10">
    <property type="entry name" value="Leucine-rich Repeat Variant"/>
    <property type="match status" value="1"/>
</dbReference>
<dbReference type="AlphaFoldDB" id="A0AAV1CF98"/>
<dbReference type="EMBL" id="OX459119">
    <property type="protein sequence ID" value="CAI9094369.1"/>
    <property type="molecule type" value="Genomic_DNA"/>
</dbReference>
<evidence type="ECO:0000256" key="3">
    <source>
        <dbReference type="PROSITE-ProRule" id="PRU00259"/>
    </source>
</evidence>
<keyword evidence="1" id="KW-0677">Repeat</keyword>
<dbReference type="Pfam" id="PF00514">
    <property type="entry name" value="Arm"/>
    <property type="match status" value="1"/>
</dbReference>
<gene>
    <name evidence="4" type="ORF">OLC1_LOCUS5548</name>
</gene>
<organism evidence="4 5">
    <name type="scientific">Oldenlandia corymbosa var. corymbosa</name>
    <dbReference type="NCBI Taxonomy" id="529605"/>
    <lineage>
        <taxon>Eukaryota</taxon>
        <taxon>Viridiplantae</taxon>
        <taxon>Streptophyta</taxon>
        <taxon>Embryophyta</taxon>
        <taxon>Tracheophyta</taxon>
        <taxon>Spermatophyta</taxon>
        <taxon>Magnoliopsida</taxon>
        <taxon>eudicotyledons</taxon>
        <taxon>Gunneridae</taxon>
        <taxon>Pentapetalae</taxon>
        <taxon>asterids</taxon>
        <taxon>lamiids</taxon>
        <taxon>Gentianales</taxon>
        <taxon>Rubiaceae</taxon>
        <taxon>Rubioideae</taxon>
        <taxon>Spermacoceae</taxon>
        <taxon>Hedyotis-Oldenlandia complex</taxon>
        <taxon>Oldenlandia</taxon>
    </lineage>
</organism>
<keyword evidence="5" id="KW-1185">Reference proteome</keyword>